<dbReference type="Gene3D" id="3.20.20.70">
    <property type="entry name" value="Aldolase class I"/>
    <property type="match status" value="1"/>
</dbReference>
<dbReference type="InterPro" id="IPR013785">
    <property type="entry name" value="Aldolase_TIM"/>
</dbReference>
<keyword evidence="10 12" id="KW-0413">Isomerase</keyword>
<dbReference type="CDD" id="cd04732">
    <property type="entry name" value="HisA"/>
    <property type="match status" value="1"/>
</dbReference>
<dbReference type="NCBIfam" id="TIGR00007">
    <property type="entry name" value="1-(5-phosphoribosyl)-5-[(5-phosphoribosylamino)methylideneamino]imidazole-4-carboxamide isomerase"/>
    <property type="match status" value="1"/>
</dbReference>
<evidence type="ECO:0000256" key="2">
    <source>
        <dbReference type="ARBA" id="ARBA00004496"/>
    </source>
</evidence>
<dbReference type="GO" id="GO:0000162">
    <property type="term" value="P:L-tryptophan biosynthetic process"/>
    <property type="evidence" value="ECO:0007669"/>
    <property type="project" value="TreeGrafter"/>
</dbReference>
<evidence type="ECO:0000256" key="13">
    <source>
        <dbReference type="RuleBase" id="RU003657"/>
    </source>
</evidence>
<dbReference type="InterPro" id="IPR011060">
    <property type="entry name" value="RibuloseP-bd_barrel"/>
</dbReference>
<evidence type="ECO:0000256" key="3">
    <source>
        <dbReference type="ARBA" id="ARBA00005133"/>
    </source>
</evidence>
<evidence type="ECO:0000256" key="9">
    <source>
        <dbReference type="ARBA" id="ARBA00023102"/>
    </source>
</evidence>
<gene>
    <name evidence="12 15" type="primary">hisA</name>
    <name evidence="15" type="ORF">D5R40_18700</name>
</gene>
<protein>
    <recommendedName>
        <fullName evidence="6 12">1-(5-phosphoribosyl)-5-[(5-phosphoribosylamino)methylideneamino] imidazole-4-carboxamide isomerase</fullName>
        <ecNumber evidence="5 12">5.3.1.16</ecNumber>
    </recommendedName>
    <alternativeName>
        <fullName evidence="11 12">Phosphoribosylformimino-5-aminoimidazole carboxamide ribotide isomerase</fullName>
    </alternativeName>
</protein>
<evidence type="ECO:0000256" key="11">
    <source>
        <dbReference type="ARBA" id="ARBA00030547"/>
    </source>
</evidence>
<evidence type="ECO:0000256" key="6">
    <source>
        <dbReference type="ARBA" id="ARBA00018464"/>
    </source>
</evidence>
<comment type="subcellular location">
    <subcellularLocation>
        <location evidence="2 12 14">Cytoplasm</location>
    </subcellularLocation>
</comment>
<keyword evidence="9 12" id="KW-0368">Histidine biosynthesis</keyword>
<reference evidence="15 16" key="1">
    <citation type="journal article" date="2018" name="ACS Chem. Biol.">
        <title>Ketoreductase domain dysfunction expands chemodiversity: malyngamide biosynthesis in the cyanobacterium Okeania hirsuta.</title>
        <authorList>
            <person name="Moss N.A."/>
            <person name="Leao T."/>
            <person name="Rankin M."/>
            <person name="McCullough T.M."/>
            <person name="Qu P."/>
            <person name="Korobeynikov A."/>
            <person name="Smith J.L."/>
            <person name="Gerwick L."/>
            <person name="Gerwick W.H."/>
        </authorList>
    </citation>
    <scope>NUCLEOTIDE SEQUENCE [LARGE SCALE GENOMIC DNA]</scope>
    <source>
        <strain evidence="15 16">PAB10Feb10-1</strain>
    </source>
</reference>
<evidence type="ECO:0000256" key="5">
    <source>
        <dbReference type="ARBA" id="ARBA00012550"/>
    </source>
</evidence>
<dbReference type="InterPro" id="IPR023016">
    <property type="entry name" value="HisA/PriA"/>
</dbReference>
<dbReference type="HAMAP" id="MF_01014">
    <property type="entry name" value="HisA"/>
    <property type="match status" value="1"/>
</dbReference>
<keyword evidence="8 12" id="KW-0028">Amino-acid biosynthesis</keyword>
<feature type="active site" description="Proton acceptor" evidence="12">
    <location>
        <position position="8"/>
    </location>
</feature>
<keyword evidence="16" id="KW-1185">Reference proteome</keyword>
<accession>A0A3N6P2C8</accession>
<dbReference type="Pfam" id="PF00977">
    <property type="entry name" value="His_biosynth"/>
    <property type="match status" value="1"/>
</dbReference>
<dbReference type="OrthoDB" id="9807749at2"/>
<evidence type="ECO:0000256" key="7">
    <source>
        <dbReference type="ARBA" id="ARBA00022490"/>
    </source>
</evidence>
<dbReference type="GO" id="GO:0000105">
    <property type="term" value="P:L-histidine biosynthetic process"/>
    <property type="evidence" value="ECO:0007669"/>
    <property type="project" value="UniProtKB-UniRule"/>
</dbReference>
<organism evidence="15 16">
    <name type="scientific">Okeania hirsuta</name>
    <dbReference type="NCBI Taxonomy" id="1458930"/>
    <lineage>
        <taxon>Bacteria</taxon>
        <taxon>Bacillati</taxon>
        <taxon>Cyanobacteriota</taxon>
        <taxon>Cyanophyceae</taxon>
        <taxon>Oscillatoriophycideae</taxon>
        <taxon>Oscillatoriales</taxon>
        <taxon>Microcoleaceae</taxon>
        <taxon>Okeania</taxon>
    </lineage>
</organism>
<comment type="caution">
    <text evidence="15">The sequence shown here is derived from an EMBL/GenBank/DDBJ whole genome shotgun (WGS) entry which is preliminary data.</text>
</comment>
<dbReference type="RefSeq" id="WP_124142665.1">
    <property type="nucleotide sequence ID" value="NZ_CAWOKI010000223.1"/>
</dbReference>
<evidence type="ECO:0000256" key="12">
    <source>
        <dbReference type="HAMAP-Rule" id="MF_01014"/>
    </source>
</evidence>
<dbReference type="Proteomes" id="UP000269154">
    <property type="component" value="Unassembled WGS sequence"/>
</dbReference>
<dbReference type="PANTHER" id="PTHR43090:SF2">
    <property type="entry name" value="1-(5-PHOSPHORIBOSYL)-5-[(5-PHOSPHORIBOSYLAMINO)METHYLIDENEAMINO] IMIDAZOLE-4-CARBOXAMIDE ISOMERASE"/>
    <property type="match status" value="1"/>
</dbReference>
<comment type="pathway">
    <text evidence="3 12 14">Amino-acid biosynthesis; L-histidine biosynthesis; L-histidine from 5-phospho-alpha-D-ribose 1-diphosphate: step 4/9.</text>
</comment>
<dbReference type="FunFam" id="3.20.20.70:FF:000009">
    <property type="entry name" value="1-(5-phosphoribosyl)-5-[(5-phosphoribosylamino)methylideneamino] imidazole-4-carboxamide isomerase"/>
    <property type="match status" value="1"/>
</dbReference>
<dbReference type="InterPro" id="IPR006062">
    <property type="entry name" value="His_biosynth"/>
</dbReference>
<evidence type="ECO:0000313" key="15">
    <source>
        <dbReference type="EMBL" id="RQH37002.1"/>
    </source>
</evidence>
<dbReference type="SUPFAM" id="SSF51366">
    <property type="entry name" value="Ribulose-phoshate binding barrel"/>
    <property type="match status" value="1"/>
</dbReference>
<evidence type="ECO:0000256" key="14">
    <source>
        <dbReference type="RuleBase" id="RU003658"/>
    </source>
</evidence>
<proteinExistence type="inferred from homology"/>
<dbReference type="GO" id="GO:0003949">
    <property type="term" value="F:1-(5-phosphoribosyl)-5-[(5-phosphoribosylamino)methylideneamino]imidazole-4-carboxamide isomerase activity"/>
    <property type="evidence" value="ECO:0007669"/>
    <property type="project" value="UniProtKB-UniRule"/>
</dbReference>
<dbReference type="PANTHER" id="PTHR43090">
    <property type="entry name" value="1-(5-PHOSPHORIBOSYL)-5-[(5-PHOSPHORIBOSYLAMINO)METHYLIDENEAMINO] IMIDAZOLE-4-CARBOXAMIDE ISOMERASE"/>
    <property type="match status" value="1"/>
</dbReference>
<evidence type="ECO:0000256" key="1">
    <source>
        <dbReference type="ARBA" id="ARBA00000901"/>
    </source>
</evidence>
<dbReference type="UniPathway" id="UPA00031">
    <property type="reaction ID" value="UER00009"/>
</dbReference>
<evidence type="ECO:0000313" key="16">
    <source>
        <dbReference type="Proteomes" id="UP000269154"/>
    </source>
</evidence>
<comment type="catalytic activity">
    <reaction evidence="1 12 14">
        <text>1-(5-phospho-beta-D-ribosyl)-5-[(5-phospho-beta-D-ribosylamino)methylideneamino]imidazole-4-carboxamide = 5-[(5-phospho-1-deoxy-D-ribulos-1-ylimino)methylamino]-1-(5-phospho-beta-D-ribosyl)imidazole-4-carboxamide</text>
        <dbReference type="Rhea" id="RHEA:15469"/>
        <dbReference type="ChEBI" id="CHEBI:58435"/>
        <dbReference type="ChEBI" id="CHEBI:58525"/>
        <dbReference type="EC" id="5.3.1.16"/>
    </reaction>
</comment>
<dbReference type="AlphaFoldDB" id="A0A3N6P2C8"/>
<dbReference type="EC" id="5.3.1.16" evidence="5 12"/>
<feature type="active site" description="Proton donor" evidence="12">
    <location>
        <position position="129"/>
    </location>
</feature>
<evidence type="ECO:0000256" key="8">
    <source>
        <dbReference type="ARBA" id="ARBA00022605"/>
    </source>
</evidence>
<sequence length="257" mass="27391">MNIIPAIDILDGRCVRLYQGDYQRKKVFNDNPVDVAKRWVDEGATKLHLVDLDGAKVGQPVNQKTIEAIIKAVDVPIQLGGGLRNYSAVASVLALGVKQAIVGTVAVERPQLISNLCQEFPGQIIVGIDARDGKVATKGWLETSEVLATDLARQMAKLKVAAIVYTDIHRDGTLKGPNIESLRELATAIDIPTIASGGISSITDLLSLLALEPMGVEGAIVGRALYTGDISLTEANQAVGQGRWQDIPPNLGYSAFA</sequence>
<dbReference type="InterPro" id="IPR006063">
    <property type="entry name" value="HisA_bact_arch"/>
</dbReference>
<name>A0A3N6P2C8_9CYAN</name>
<evidence type="ECO:0000256" key="4">
    <source>
        <dbReference type="ARBA" id="ARBA00009667"/>
    </source>
</evidence>
<dbReference type="InterPro" id="IPR044524">
    <property type="entry name" value="Isoase_HisA-like"/>
</dbReference>
<keyword evidence="7 12" id="KW-0963">Cytoplasm</keyword>
<evidence type="ECO:0000256" key="10">
    <source>
        <dbReference type="ARBA" id="ARBA00023235"/>
    </source>
</evidence>
<dbReference type="GO" id="GO:0005737">
    <property type="term" value="C:cytoplasm"/>
    <property type="evidence" value="ECO:0007669"/>
    <property type="project" value="UniProtKB-SubCell"/>
</dbReference>
<dbReference type="EMBL" id="RCBY01000112">
    <property type="protein sequence ID" value="RQH37002.1"/>
    <property type="molecule type" value="Genomic_DNA"/>
</dbReference>
<dbReference type="NCBIfam" id="NF010112">
    <property type="entry name" value="PRK13585.1"/>
    <property type="match status" value="1"/>
</dbReference>
<comment type="similarity">
    <text evidence="4 12 13">Belongs to the HisA/HisF family.</text>
</comment>